<reference evidence="3 4" key="1">
    <citation type="submission" date="2012-05" db="EMBL/GenBank/DDBJ databases">
        <title>The Genome Sequence of Sutterella wadsworthensis 2_1_59BFAA.</title>
        <authorList>
            <consortium name="The Broad Institute Genome Sequencing Platform"/>
            <person name="Earl A."/>
            <person name="Ward D."/>
            <person name="Feldgarden M."/>
            <person name="Gevers D."/>
            <person name="Daigneault M."/>
            <person name="Strauss J."/>
            <person name="Allen-Vercoe E."/>
            <person name="Walker B."/>
            <person name="Young S.K."/>
            <person name="Zeng Q."/>
            <person name="Gargeya S."/>
            <person name="Fitzgerald M."/>
            <person name="Haas B."/>
            <person name="Abouelleil A."/>
            <person name="Alvarado L."/>
            <person name="Arachchi H.M."/>
            <person name="Berlin A.M."/>
            <person name="Chapman S.B."/>
            <person name="Goldberg J."/>
            <person name="Griggs A."/>
            <person name="Gujja S."/>
            <person name="Hansen M."/>
            <person name="Howarth C."/>
            <person name="Imamovic A."/>
            <person name="Larimer J."/>
            <person name="McCowen C."/>
            <person name="Montmayeur A."/>
            <person name="Murphy C."/>
            <person name="Neiman D."/>
            <person name="Pearson M."/>
            <person name="Priest M."/>
            <person name="Roberts A."/>
            <person name="Saif S."/>
            <person name="Shea T."/>
            <person name="Sisk P."/>
            <person name="Sykes S."/>
            <person name="Wortman J."/>
            <person name="Nusbaum C."/>
            <person name="Birren B."/>
        </authorList>
    </citation>
    <scope>NUCLEOTIDE SEQUENCE [LARGE SCALE GENOMIC DNA]</scope>
    <source>
        <strain evidence="3 4">2_1_59BFAA</strain>
    </source>
</reference>
<feature type="domain" description="Calcineurin-like phosphoesterase" evidence="2">
    <location>
        <begin position="27"/>
        <end position="216"/>
    </location>
</feature>
<accession>K1JER0</accession>
<dbReference type="AlphaFoldDB" id="K1JER0"/>
<feature type="compositionally biased region" description="Basic and acidic residues" evidence="1">
    <location>
        <begin position="308"/>
        <end position="327"/>
    </location>
</feature>
<protein>
    <recommendedName>
        <fullName evidence="2">Calcineurin-like phosphoesterase domain-containing protein</fullName>
    </recommendedName>
</protein>
<name>K1JER0_9BURK</name>
<dbReference type="InterPro" id="IPR029052">
    <property type="entry name" value="Metallo-depent_PP-like"/>
</dbReference>
<comment type="caution">
    <text evidence="3">The sequence shown here is derived from an EMBL/GenBank/DDBJ whole genome shotgun (WGS) entry which is preliminary data.</text>
</comment>
<dbReference type="CDD" id="cd00838">
    <property type="entry name" value="MPP_superfamily"/>
    <property type="match status" value="1"/>
</dbReference>
<dbReference type="OrthoDB" id="7831721at2"/>
<dbReference type="SUPFAM" id="SSF56300">
    <property type="entry name" value="Metallo-dependent phosphatases"/>
    <property type="match status" value="1"/>
</dbReference>
<evidence type="ECO:0000256" key="1">
    <source>
        <dbReference type="SAM" id="MobiDB-lite"/>
    </source>
</evidence>
<dbReference type="PATRIC" id="fig|742823.3.peg.2368"/>
<feature type="region of interest" description="Disordered" evidence="1">
    <location>
        <begin position="308"/>
        <end position="374"/>
    </location>
</feature>
<dbReference type="HOGENOM" id="CLU_739489_0_0_4"/>
<proteinExistence type="predicted"/>
<dbReference type="eggNOG" id="COG2129">
    <property type="taxonomic scope" value="Bacteria"/>
</dbReference>
<dbReference type="Pfam" id="PF00149">
    <property type="entry name" value="Metallophos"/>
    <property type="match status" value="1"/>
</dbReference>
<dbReference type="GO" id="GO:0016787">
    <property type="term" value="F:hydrolase activity"/>
    <property type="evidence" value="ECO:0007669"/>
    <property type="project" value="InterPro"/>
</dbReference>
<sequence>MTEEQVRARRHRGRRHRRPSVRDLPEIFFCGDPHGTFDQINEAARLYSPDAMVILGDLQPPAPLHVVLEEALAYTDIWWIPGNHDTDSDEFYDRLWRSELAGHNLHGRVACVAGMRIGGLGGVFRGQIWMPDGNPNYYSPATFMRRVGQGNIWRGGVPRRHRSTIFPSVYGNLQRQKADILVTHEAPSCHKKGFCALDRLAKTMGVKWLFHGHQHEDRAYGMQGLILTRAVGYNGIVNLKGEVVVEAKLDPREEAALQATDEWRYMSDKNPIIVRDEDGHISLVPEGRECTPAILPVSEKVLAKLKAAQEEGGKTPALEEKGRKAQKSEQGGAPQGVRKQGDEEKRGRSHRSSRSRSGRDRWRRAKKPSQQQQG</sequence>
<evidence type="ECO:0000259" key="2">
    <source>
        <dbReference type="Pfam" id="PF00149"/>
    </source>
</evidence>
<dbReference type="InterPro" id="IPR004843">
    <property type="entry name" value="Calcineurin-like_PHP"/>
</dbReference>
<dbReference type="STRING" id="742823.HMPREF9465_02363"/>
<dbReference type="Proteomes" id="UP000005835">
    <property type="component" value="Unassembled WGS sequence"/>
</dbReference>
<keyword evidence="4" id="KW-1185">Reference proteome</keyword>
<evidence type="ECO:0000313" key="3">
    <source>
        <dbReference type="EMBL" id="EKB30095.1"/>
    </source>
</evidence>
<gene>
    <name evidence="3" type="ORF">HMPREF9465_02363</name>
</gene>
<organism evidence="3 4">
    <name type="scientific">Sutterella wadsworthensis 2_1_59BFAA</name>
    <dbReference type="NCBI Taxonomy" id="742823"/>
    <lineage>
        <taxon>Bacteria</taxon>
        <taxon>Pseudomonadati</taxon>
        <taxon>Pseudomonadota</taxon>
        <taxon>Betaproteobacteria</taxon>
        <taxon>Burkholderiales</taxon>
        <taxon>Sutterellaceae</taxon>
        <taxon>Sutterella</taxon>
    </lineage>
</organism>
<feature type="compositionally biased region" description="Basic residues" evidence="1">
    <location>
        <begin position="347"/>
        <end position="367"/>
    </location>
</feature>
<dbReference type="Gene3D" id="3.60.21.10">
    <property type="match status" value="1"/>
</dbReference>
<evidence type="ECO:0000313" key="4">
    <source>
        <dbReference type="Proteomes" id="UP000005835"/>
    </source>
</evidence>
<dbReference type="EMBL" id="ADMG01000058">
    <property type="protein sequence ID" value="EKB30095.1"/>
    <property type="molecule type" value="Genomic_DNA"/>
</dbReference>